<dbReference type="Proteomes" id="UP000050509">
    <property type="component" value="Unassembled WGS sequence"/>
</dbReference>
<evidence type="ECO:0000256" key="1">
    <source>
        <dbReference type="SAM" id="SignalP"/>
    </source>
</evidence>
<gene>
    <name evidence="2" type="ORF">SE17_29610</name>
</gene>
<accession>A0A0P9D404</accession>
<dbReference type="AlphaFoldDB" id="A0A0P9D404"/>
<feature type="signal peptide" evidence="1">
    <location>
        <begin position="1"/>
        <end position="23"/>
    </location>
</feature>
<reference evidence="2 3" key="1">
    <citation type="submission" date="2015-09" db="EMBL/GenBank/DDBJ databases">
        <title>Draft genome sequence of Kouleothrix aurantiaca JCM 19913.</title>
        <authorList>
            <person name="Hemp J."/>
        </authorList>
    </citation>
    <scope>NUCLEOTIDE SEQUENCE [LARGE SCALE GENOMIC DNA]</scope>
    <source>
        <strain evidence="2 3">COM-B</strain>
    </source>
</reference>
<feature type="non-terminal residue" evidence="2">
    <location>
        <position position="301"/>
    </location>
</feature>
<proteinExistence type="predicted"/>
<feature type="chain" id="PRO_5006156100" evidence="1">
    <location>
        <begin position="24"/>
        <end position="301"/>
    </location>
</feature>
<dbReference type="EMBL" id="LJCR01001646">
    <property type="protein sequence ID" value="KPV49975.1"/>
    <property type="molecule type" value="Genomic_DNA"/>
</dbReference>
<keyword evidence="1" id="KW-0732">Signal</keyword>
<organism evidence="2 3">
    <name type="scientific">Kouleothrix aurantiaca</name>
    <dbReference type="NCBI Taxonomy" id="186479"/>
    <lineage>
        <taxon>Bacteria</taxon>
        <taxon>Bacillati</taxon>
        <taxon>Chloroflexota</taxon>
        <taxon>Chloroflexia</taxon>
        <taxon>Chloroflexales</taxon>
        <taxon>Roseiflexineae</taxon>
        <taxon>Roseiflexaceae</taxon>
        <taxon>Kouleothrix</taxon>
    </lineage>
</organism>
<keyword evidence="3" id="KW-1185">Reference proteome</keyword>
<sequence length="301" mass="33265">MLRRIGSVAALLLMLLAAAPAAAEPIGDPAFQRLWDRTGVPIQRGAASYSWVWGPAPFTPPLGEAFAEGQGGRRTVQYFDKSRMEINDPNGDASSPWFVTNGLLVNELIEGQVQTGLSDFIPLAPANIPLAGDPGNTFPTYASLIRIYRTPVGRALGNHVISEFLPEGANDLPQYANTPATEITHIERSFGIPRAFWDFLNARGTVFENNRLVGNQPIFDWLFTVGYPTTDAFWARVRIGGVERDVMFQVFERRVLTYVPTNPSQFQVEMGNVGQHYYQWRYVQPFSGGKSVLITVPESGA</sequence>
<name>A0A0P9D404_9CHLR</name>
<evidence type="ECO:0000313" key="2">
    <source>
        <dbReference type="EMBL" id="KPV49975.1"/>
    </source>
</evidence>
<evidence type="ECO:0000313" key="3">
    <source>
        <dbReference type="Proteomes" id="UP000050509"/>
    </source>
</evidence>
<comment type="caution">
    <text evidence="2">The sequence shown here is derived from an EMBL/GenBank/DDBJ whole genome shotgun (WGS) entry which is preliminary data.</text>
</comment>
<protein>
    <submittedName>
        <fullName evidence="2">Uncharacterized protein</fullName>
    </submittedName>
</protein>